<reference evidence="4" key="1">
    <citation type="submission" date="2016-10" db="EMBL/GenBank/DDBJ databases">
        <authorList>
            <person name="de Groot N.N."/>
        </authorList>
    </citation>
    <scope>NUCLEOTIDE SEQUENCE [LARGE SCALE GENOMIC DNA]</scope>
    <source>
        <strain evidence="4">DSM 15758</strain>
    </source>
</reference>
<evidence type="ECO:0000259" key="1">
    <source>
        <dbReference type="Pfam" id="PF03354"/>
    </source>
</evidence>
<comment type="caution">
    <text evidence="3">The sequence shown here is derived from an EMBL/GenBank/DDBJ whole genome shotgun (WGS) entry which is preliminary data.</text>
</comment>
<name>A0A1G5MV75_9PSED</name>
<accession>A0A1G5MV75</accession>
<dbReference type="Pfam" id="PF20441">
    <property type="entry name" value="TerL_nuclease"/>
    <property type="match status" value="1"/>
</dbReference>
<feature type="domain" description="Terminase large subunit-like ATPase" evidence="1">
    <location>
        <begin position="86"/>
        <end position="256"/>
    </location>
</feature>
<evidence type="ECO:0000259" key="2">
    <source>
        <dbReference type="Pfam" id="PF20441"/>
    </source>
</evidence>
<protein>
    <submittedName>
        <fullName evidence="3">Phage terminase-like protein, large subunit, contains N-terminal HTH domain</fullName>
    </submittedName>
</protein>
<dbReference type="InterPro" id="IPR046462">
    <property type="entry name" value="TerL_nuclease"/>
</dbReference>
<proteinExistence type="predicted"/>
<dbReference type="PANTHER" id="PTHR41287:SF1">
    <property type="entry name" value="PROTEIN YMFN"/>
    <property type="match status" value="1"/>
</dbReference>
<evidence type="ECO:0000313" key="4">
    <source>
        <dbReference type="Proteomes" id="UP000183046"/>
    </source>
</evidence>
<dbReference type="OrthoDB" id="9760250at2"/>
<evidence type="ECO:0000313" key="3">
    <source>
        <dbReference type="EMBL" id="SCZ28744.1"/>
    </source>
</evidence>
<dbReference type="Pfam" id="PF03354">
    <property type="entry name" value="TerL_ATPase"/>
    <property type="match status" value="1"/>
</dbReference>
<dbReference type="PANTHER" id="PTHR41287">
    <property type="match status" value="1"/>
</dbReference>
<dbReference type="InterPro" id="IPR046461">
    <property type="entry name" value="TerL_ATPase"/>
</dbReference>
<dbReference type="Gene3D" id="3.40.50.300">
    <property type="entry name" value="P-loop containing nucleotide triphosphate hydrolases"/>
    <property type="match status" value="1"/>
</dbReference>
<dbReference type="InterPro" id="IPR005021">
    <property type="entry name" value="Terminase_largesu-like"/>
</dbReference>
<dbReference type="AlphaFoldDB" id="A0A1G5MV75"/>
<dbReference type="Proteomes" id="UP000183046">
    <property type="component" value="Unassembled WGS sequence"/>
</dbReference>
<gene>
    <name evidence="3" type="ORF">SAMN05216279_103117</name>
</gene>
<sequence>MAKTKTPNVDKALAWARSVLKGKVPACRYVHQAIQRHFDDVSDSRGNGYPFKFDPAKAEKKLKLIQLLPHTKGEWAFKRQLITLEPWQAFGMAVTFGWVRKKTGFRRFRESYWEVPRKNGKSVIAAGVGISMFVADGEFGGEVYSGATTEKQAWEVFRPARLMVKRSPMLIEAAGIEVNASNMNVPAEGSRFEPLIGNPGDGASPSCAIIDEFHEHDSSAQYDTMLTGMGARRQPLMFIITTAGANIEGPCYDKRRQVIEMLSGAVPDPELFGYIWTLDEGDDWTDPKNLAKANPCMGVSVFQEYLESQLARAIRSARFTNTFKTKHLNLWVSAKAGFFNVENWKACEDKTLSLEQFEGQECILGFDLARKLDMNSMARLFWRVIDGKIHYYSVAPGFWVPEDTAYDTDNRRMAERFQKWINTGDLQVTAGAEIDYREIFEEAKEANQAAPVLESPIDPHGATNLSHQLDDEGLTPVTIVQNYTNMSDPMKELEAAIESGRFHHDGNPIMTWCIGNVVGKNLPGNDDVVRPIKQGDDNKIDGAVALIMAVGRAMAKVTLGDGGMDRFMDSIRDPIFE</sequence>
<dbReference type="RefSeq" id="WP_074583576.1">
    <property type="nucleotide sequence ID" value="NZ_FMWB01000003.1"/>
</dbReference>
<dbReference type="EMBL" id="FMWB01000003">
    <property type="protein sequence ID" value="SCZ28744.1"/>
    <property type="molecule type" value="Genomic_DNA"/>
</dbReference>
<dbReference type="InterPro" id="IPR027417">
    <property type="entry name" value="P-loop_NTPase"/>
</dbReference>
<organism evidence="3 4">
    <name type="scientific">Pseudomonas oryzihabitans</name>
    <dbReference type="NCBI Taxonomy" id="47885"/>
    <lineage>
        <taxon>Bacteria</taxon>
        <taxon>Pseudomonadati</taxon>
        <taxon>Pseudomonadota</taxon>
        <taxon>Gammaproteobacteria</taxon>
        <taxon>Pseudomonadales</taxon>
        <taxon>Pseudomonadaceae</taxon>
        <taxon>Pseudomonas</taxon>
    </lineage>
</organism>
<dbReference type="GO" id="GO:0004519">
    <property type="term" value="F:endonuclease activity"/>
    <property type="evidence" value="ECO:0007669"/>
    <property type="project" value="InterPro"/>
</dbReference>
<feature type="domain" description="Terminase large subunit-like endonuclease" evidence="2">
    <location>
        <begin position="268"/>
        <end position="555"/>
    </location>
</feature>